<dbReference type="AlphaFoldDB" id="A0A1M7SDH7"/>
<evidence type="ECO:0000256" key="2">
    <source>
        <dbReference type="ARBA" id="ARBA00022576"/>
    </source>
</evidence>
<dbReference type="GO" id="GO:0008483">
    <property type="term" value="F:transaminase activity"/>
    <property type="evidence" value="ECO:0007669"/>
    <property type="project" value="UniProtKB-KW"/>
</dbReference>
<dbReference type="InterPro" id="IPR015424">
    <property type="entry name" value="PyrdxlP-dep_Trfase"/>
</dbReference>
<dbReference type="RefSeq" id="WP_072758567.1">
    <property type="nucleotide sequence ID" value="NZ_FRDJ01000003.1"/>
</dbReference>
<evidence type="ECO:0000256" key="1">
    <source>
        <dbReference type="ARBA" id="ARBA00001933"/>
    </source>
</evidence>
<dbReference type="Pfam" id="PF00202">
    <property type="entry name" value="Aminotran_3"/>
    <property type="match status" value="1"/>
</dbReference>
<dbReference type="PANTHER" id="PTHR11986:SF79">
    <property type="entry name" value="ACETYLORNITHINE AMINOTRANSFERASE, MITOCHONDRIAL"/>
    <property type="match status" value="1"/>
</dbReference>
<comment type="similarity">
    <text evidence="5">Belongs to the class-III pyridoxal-phosphate-dependent aminotransferase family.</text>
</comment>
<evidence type="ECO:0000256" key="4">
    <source>
        <dbReference type="ARBA" id="ARBA00022898"/>
    </source>
</evidence>
<sequence>MSNSNCTYIANTYKRYPISISHAKGIYVWDTAGNLYIDTFMGIGVLLFGHNHDKVIEAMKNKIERYVHLSNFFLDEDACFIAERLVKEVGVNGKVFFTNSGAESTECALKVVRKVRKNGKIVSFVKNFHGRTLQALSVTGFDNIRAQFVNSEDVVFLPYDIKVVREFFENEKSISAVFIETVHGSGGLNVIPEEIVDIINEYKNKFGYIVVADEVQSGLGRTGKFYAYKHFNINPDIVTVAKGIGGGLPLGACIMLGDYSNVFEVGEHGSTFAPNPVALAAGKAVLEMIVDETLDNVKKMGELFKEKFSEFGEIYGMGLMRGVKMKGEALKVEEFIDNGLLVNVLSSGVIRFLLPLNITEEEIEEIHVRFRKTLNNY</sequence>
<dbReference type="GO" id="GO:0030170">
    <property type="term" value="F:pyridoxal phosphate binding"/>
    <property type="evidence" value="ECO:0007669"/>
    <property type="project" value="InterPro"/>
</dbReference>
<keyword evidence="4 5" id="KW-0663">Pyridoxal phosphate</keyword>
<evidence type="ECO:0000313" key="7">
    <source>
        <dbReference type="Proteomes" id="UP000184207"/>
    </source>
</evidence>
<name>A0A1M7SDH7_FERGO</name>
<dbReference type="PROSITE" id="PS00600">
    <property type="entry name" value="AA_TRANSFER_CLASS_3"/>
    <property type="match status" value="1"/>
</dbReference>
<dbReference type="InterPro" id="IPR050103">
    <property type="entry name" value="Class-III_PLP-dep_AT"/>
</dbReference>
<dbReference type="OrthoDB" id="9801052at2"/>
<dbReference type="InterPro" id="IPR015421">
    <property type="entry name" value="PyrdxlP-dep_Trfase_major"/>
</dbReference>
<dbReference type="Proteomes" id="UP000184207">
    <property type="component" value="Unassembled WGS sequence"/>
</dbReference>
<dbReference type="PANTHER" id="PTHR11986">
    <property type="entry name" value="AMINOTRANSFERASE CLASS III"/>
    <property type="match status" value="1"/>
</dbReference>
<accession>A0A1M7SDH7</accession>
<dbReference type="Gene3D" id="3.90.1150.10">
    <property type="entry name" value="Aspartate Aminotransferase, domain 1"/>
    <property type="match status" value="1"/>
</dbReference>
<dbReference type="EMBL" id="FRDJ01000003">
    <property type="protein sequence ID" value="SHN56561.1"/>
    <property type="molecule type" value="Genomic_DNA"/>
</dbReference>
<dbReference type="InterPro" id="IPR015422">
    <property type="entry name" value="PyrdxlP-dep_Trfase_small"/>
</dbReference>
<evidence type="ECO:0000256" key="5">
    <source>
        <dbReference type="RuleBase" id="RU003560"/>
    </source>
</evidence>
<evidence type="ECO:0000313" key="6">
    <source>
        <dbReference type="EMBL" id="SHN56561.1"/>
    </source>
</evidence>
<keyword evidence="7" id="KW-1185">Reference proteome</keyword>
<dbReference type="SUPFAM" id="SSF53383">
    <property type="entry name" value="PLP-dependent transferases"/>
    <property type="match status" value="1"/>
</dbReference>
<comment type="cofactor">
    <cofactor evidence="1">
        <name>pyridoxal 5'-phosphate</name>
        <dbReference type="ChEBI" id="CHEBI:597326"/>
    </cofactor>
</comment>
<dbReference type="Gene3D" id="3.40.640.10">
    <property type="entry name" value="Type I PLP-dependent aspartate aminotransferase-like (Major domain)"/>
    <property type="match status" value="1"/>
</dbReference>
<dbReference type="InterPro" id="IPR005814">
    <property type="entry name" value="Aminotrans_3"/>
</dbReference>
<evidence type="ECO:0000256" key="3">
    <source>
        <dbReference type="ARBA" id="ARBA00022679"/>
    </source>
</evidence>
<dbReference type="InterPro" id="IPR049704">
    <property type="entry name" value="Aminotrans_3_PPA_site"/>
</dbReference>
<dbReference type="CDD" id="cd00610">
    <property type="entry name" value="OAT_like"/>
    <property type="match status" value="1"/>
</dbReference>
<dbReference type="GO" id="GO:0042802">
    <property type="term" value="F:identical protein binding"/>
    <property type="evidence" value="ECO:0007669"/>
    <property type="project" value="TreeGrafter"/>
</dbReference>
<dbReference type="STRING" id="1121883.SAMN02745226_00787"/>
<gene>
    <name evidence="6" type="ORF">SAMN02745226_00787</name>
</gene>
<dbReference type="FunFam" id="3.40.640.10:FF:000004">
    <property type="entry name" value="Acetylornithine aminotransferase"/>
    <property type="match status" value="1"/>
</dbReference>
<reference evidence="7" key="1">
    <citation type="submission" date="2016-12" db="EMBL/GenBank/DDBJ databases">
        <authorList>
            <person name="Varghese N."/>
            <person name="Submissions S."/>
        </authorList>
    </citation>
    <scope>NUCLEOTIDE SEQUENCE [LARGE SCALE GENOMIC DNA]</scope>
    <source>
        <strain evidence="7">DSM 13020</strain>
    </source>
</reference>
<keyword evidence="2 6" id="KW-0032">Aminotransferase</keyword>
<proteinExistence type="inferred from homology"/>
<keyword evidence="3 6" id="KW-0808">Transferase</keyword>
<protein>
    <submittedName>
        <fullName evidence="6">Acetyldiaminopimelate aminotransferase apoenzyme</fullName>
    </submittedName>
</protein>
<organism evidence="6 7">
    <name type="scientific">Fervidobacterium gondwanense DSM 13020</name>
    <dbReference type="NCBI Taxonomy" id="1121883"/>
    <lineage>
        <taxon>Bacteria</taxon>
        <taxon>Thermotogati</taxon>
        <taxon>Thermotogota</taxon>
        <taxon>Thermotogae</taxon>
        <taxon>Thermotogales</taxon>
        <taxon>Fervidobacteriaceae</taxon>
        <taxon>Fervidobacterium</taxon>
    </lineage>
</organism>